<evidence type="ECO:0000256" key="8">
    <source>
        <dbReference type="ARBA" id="ARBA00022840"/>
    </source>
</evidence>
<sequence length="138" mass="15701">MKKTIKDIELKNKKVILRVDFNVPIANNCVVDTKRIDAAIPTIKYILENGASLIIISHLGRIKTEEDKKSKSLAIVAKKFSEILDKEVKFIPFTRGKEVEKAASSLKPGEIIFLENTRFEDLNNKAESQNDPELAKYW</sequence>
<dbReference type="InterPro" id="IPR015911">
    <property type="entry name" value="Phosphoglycerate_kinase_CS"/>
</dbReference>
<dbReference type="GO" id="GO:0004618">
    <property type="term" value="F:phosphoglycerate kinase activity"/>
    <property type="evidence" value="ECO:0007669"/>
    <property type="project" value="UniProtKB-EC"/>
</dbReference>
<protein>
    <recommendedName>
        <fullName evidence="4 10">Phosphoglycerate kinase</fullName>
        <ecNumber evidence="3 10">2.7.2.3</ecNumber>
    </recommendedName>
</protein>
<evidence type="ECO:0000256" key="1">
    <source>
        <dbReference type="ARBA" id="ARBA00000642"/>
    </source>
</evidence>
<dbReference type="EMBL" id="LS991949">
    <property type="protein sequence ID" value="SYV90155.1"/>
    <property type="molecule type" value="Genomic_DNA"/>
</dbReference>
<dbReference type="InterPro" id="IPR036043">
    <property type="entry name" value="Phosphoglycerate_kinase_sf"/>
</dbReference>
<dbReference type="Pfam" id="PF00162">
    <property type="entry name" value="PGK"/>
    <property type="match status" value="1"/>
</dbReference>
<dbReference type="SUPFAM" id="SSF53748">
    <property type="entry name" value="Phosphoglycerate kinase"/>
    <property type="match status" value="1"/>
</dbReference>
<organism evidence="11 12">
    <name type="scientific">Metamycoplasma alkalescens</name>
    <dbReference type="NCBI Taxonomy" id="45363"/>
    <lineage>
        <taxon>Bacteria</taxon>
        <taxon>Bacillati</taxon>
        <taxon>Mycoplasmatota</taxon>
        <taxon>Mycoplasmoidales</taxon>
        <taxon>Metamycoplasmataceae</taxon>
        <taxon>Metamycoplasma</taxon>
    </lineage>
</organism>
<evidence type="ECO:0000256" key="7">
    <source>
        <dbReference type="ARBA" id="ARBA00022777"/>
    </source>
</evidence>
<dbReference type="KEGG" id="mala:NCTC10135_00672"/>
<comment type="pathway">
    <text evidence="2">Carbohydrate degradation; glycolysis; pyruvate from D-glyceraldehyde 3-phosphate: step 2/5.</text>
</comment>
<dbReference type="GO" id="GO:0005524">
    <property type="term" value="F:ATP binding"/>
    <property type="evidence" value="ECO:0007669"/>
    <property type="project" value="UniProtKB-KW"/>
</dbReference>
<dbReference type="GO" id="GO:0006094">
    <property type="term" value="P:gluconeogenesis"/>
    <property type="evidence" value="ECO:0007669"/>
    <property type="project" value="TreeGrafter"/>
</dbReference>
<keyword evidence="5 10" id="KW-0808">Transferase</keyword>
<evidence type="ECO:0000256" key="4">
    <source>
        <dbReference type="ARBA" id="ARBA00016471"/>
    </source>
</evidence>
<evidence type="ECO:0000313" key="12">
    <source>
        <dbReference type="Proteomes" id="UP000259864"/>
    </source>
</evidence>
<comment type="catalytic activity">
    <reaction evidence="1 10">
        <text>(2R)-3-phosphoglycerate + ATP = (2R)-3-phospho-glyceroyl phosphate + ADP</text>
        <dbReference type="Rhea" id="RHEA:14801"/>
        <dbReference type="ChEBI" id="CHEBI:30616"/>
        <dbReference type="ChEBI" id="CHEBI:57604"/>
        <dbReference type="ChEBI" id="CHEBI:58272"/>
        <dbReference type="ChEBI" id="CHEBI:456216"/>
        <dbReference type="EC" id="2.7.2.3"/>
    </reaction>
</comment>
<evidence type="ECO:0000313" key="11">
    <source>
        <dbReference type="EMBL" id="SYV90155.1"/>
    </source>
</evidence>
<feature type="non-terminal residue" evidence="11">
    <location>
        <position position="138"/>
    </location>
</feature>
<accession>A0A3B0P5D4</accession>
<evidence type="ECO:0000256" key="9">
    <source>
        <dbReference type="ARBA" id="ARBA00023152"/>
    </source>
</evidence>
<keyword evidence="9" id="KW-0324">Glycolysis</keyword>
<proteinExistence type="inferred from homology"/>
<comment type="similarity">
    <text evidence="10">Belongs to the phosphoglycerate kinase family.</text>
</comment>
<dbReference type="GO" id="GO:0005829">
    <property type="term" value="C:cytosol"/>
    <property type="evidence" value="ECO:0007669"/>
    <property type="project" value="TreeGrafter"/>
</dbReference>
<dbReference type="GO" id="GO:0043531">
    <property type="term" value="F:ADP binding"/>
    <property type="evidence" value="ECO:0007669"/>
    <property type="project" value="TreeGrafter"/>
</dbReference>
<name>A0A3B0P5D4_9BACT</name>
<dbReference type="InterPro" id="IPR001576">
    <property type="entry name" value="Phosphoglycerate_kinase"/>
</dbReference>
<reference evidence="12" key="1">
    <citation type="submission" date="2018-06" db="EMBL/GenBank/DDBJ databases">
        <authorList>
            <consortium name="Pathogen Informatics"/>
        </authorList>
    </citation>
    <scope>NUCLEOTIDE SEQUENCE [LARGE SCALE GENOMIC DNA]</scope>
    <source>
        <strain evidence="12">NCTC10135</strain>
    </source>
</reference>
<dbReference type="AlphaFoldDB" id="A0A3B0P5D4"/>
<dbReference type="PRINTS" id="PR00477">
    <property type="entry name" value="PHGLYCKINASE"/>
</dbReference>
<dbReference type="PANTHER" id="PTHR11406">
    <property type="entry name" value="PHOSPHOGLYCERATE KINASE"/>
    <property type="match status" value="1"/>
</dbReference>
<dbReference type="Gene3D" id="3.40.50.1260">
    <property type="entry name" value="Phosphoglycerate kinase, N-terminal domain"/>
    <property type="match status" value="1"/>
</dbReference>
<keyword evidence="6" id="KW-0547">Nucleotide-binding</keyword>
<evidence type="ECO:0000256" key="2">
    <source>
        <dbReference type="ARBA" id="ARBA00004838"/>
    </source>
</evidence>
<dbReference type="PANTHER" id="PTHR11406:SF23">
    <property type="entry name" value="PHOSPHOGLYCERATE KINASE 1, CHLOROPLASTIC-RELATED"/>
    <property type="match status" value="1"/>
</dbReference>
<evidence type="ECO:0000256" key="3">
    <source>
        <dbReference type="ARBA" id="ARBA00013061"/>
    </source>
</evidence>
<evidence type="ECO:0000256" key="5">
    <source>
        <dbReference type="ARBA" id="ARBA00022679"/>
    </source>
</evidence>
<gene>
    <name evidence="11" type="primary">pgk_1</name>
    <name evidence="11" type="ORF">NCTC10135_00672</name>
</gene>
<evidence type="ECO:0000256" key="6">
    <source>
        <dbReference type="ARBA" id="ARBA00022741"/>
    </source>
</evidence>
<dbReference type="InterPro" id="IPR015824">
    <property type="entry name" value="Phosphoglycerate_kinase_N"/>
</dbReference>
<dbReference type="EC" id="2.7.2.3" evidence="3 10"/>
<evidence type="ECO:0000256" key="10">
    <source>
        <dbReference type="RuleBase" id="RU000532"/>
    </source>
</evidence>
<dbReference type="PROSITE" id="PS00111">
    <property type="entry name" value="PGLYCERATE_KINASE"/>
    <property type="match status" value="1"/>
</dbReference>
<keyword evidence="7 10" id="KW-0418">Kinase</keyword>
<keyword evidence="8" id="KW-0067">ATP-binding</keyword>
<dbReference type="GO" id="GO:0006096">
    <property type="term" value="P:glycolytic process"/>
    <property type="evidence" value="ECO:0007669"/>
    <property type="project" value="UniProtKB-KW"/>
</dbReference>
<dbReference type="Proteomes" id="UP000259864">
    <property type="component" value="Chromosome 1"/>
</dbReference>